<dbReference type="InterPro" id="IPR000477">
    <property type="entry name" value="RT_dom"/>
</dbReference>
<dbReference type="AlphaFoldDB" id="A0A382UQU9"/>
<feature type="non-terminal residue" evidence="8">
    <location>
        <position position="197"/>
    </location>
</feature>
<keyword evidence="3" id="KW-0479">Metal-binding</keyword>
<dbReference type="GO" id="GO:0003723">
    <property type="term" value="F:RNA binding"/>
    <property type="evidence" value="ECO:0007669"/>
    <property type="project" value="InterPro"/>
</dbReference>
<feature type="non-terminal residue" evidence="8">
    <location>
        <position position="1"/>
    </location>
</feature>
<dbReference type="InterPro" id="IPR043502">
    <property type="entry name" value="DNA/RNA_pol_sf"/>
</dbReference>
<accession>A0A382UQU9</accession>
<keyword evidence="5" id="KW-0051">Antiviral defense</keyword>
<protein>
    <recommendedName>
        <fullName evidence="7">Reverse transcriptase domain-containing protein</fullName>
    </recommendedName>
</protein>
<evidence type="ECO:0000256" key="3">
    <source>
        <dbReference type="ARBA" id="ARBA00022723"/>
    </source>
</evidence>
<sequence length="197" mass="22696">VNNINPDDLLPDELKKYIIDSSKEWFAEDGEQHRVLKLSKGRKIRKIYIVNHSKKSKLVQLIPYLEDTLKKIDKTNVNYAFQKGKNCSLGAINHIGYKYTISFDLVNFFDSVRKSHVEGILDNEVINFCFIDDAPRQGLPTSPLIATIAFLKCDQLILDHIKKNKIDAVYTRYADDLIFSFNNIQDRGKITFLVDKA</sequence>
<name>A0A382UQU9_9ZZZZ</name>
<dbReference type="InterPro" id="IPR000123">
    <property type="entry name" value="Reverse_transcriptase_msDNA"/>
</dbReference>
<comment type="similarity">
    <text evidence="6">Belongs to the bacterial reverse transcriptase family.</text>
</comment>
<keyword evidence="2" id="KW-0548">Nucleotidyltransferase</keyword>
<proteinExistence type="inferred from homology"/>
<keyword evidence="1" id="KW-0808">Transferase</keyword>
<dbReference type="GO" id="GO:0046872">
    <property type="term" value="F:metal ion binding"/>
    <property type="evidence" value="ECO:0007669"/>
    <property type="project" value="UniProtKB-KW"/>
</dbReference>
<dbReference type="EMBL" id="UINC01146098">
    <property type="protein sequence ID" value="SVD36629.1"/>
    <property type="molecule type" value="Genomic_DNA"/>
</dbReference>
<reference evidence="8" key="1">
    <citation type="submission" date="2018-05" db="EMBL/GenBank/DDBJ databases">
        <authorList>
            <person name="Lanie J.A."/>
            <person name="Ng W.-L."/>
            <person name="Kazmierczak K.M."/>
            <person name="Andrzejewski T.M."/>
            <person name="Davidsen T.M."/>
            <person name="Wayne K.J."/>
            <person name="Tettelin H."/>
            <person name="Glass J.I."/>
            <person name="Rusch D."/>
            <person name="Podicherti R."/>
            <person name="Tsui H.-C.T."/>
            <person name="Winkler M.E."/>
        </authorList>
    </citation>
    <scope>NUCLEOTIDE SEQUENCE</scope>
</reference>
<feature type="domain" description="Reverse transcriptase" evidence="7">
    <location>
        <begin position="54"/>
        <end position="186"/>
    </location>
</feature>
<dbReference type="Pfam" id="PF00078">
    <property type="entry name" value="RVT_1"/>
    <property type="match status" value="1"/>
</dbReference>
<dbReference type="SUPFAM" id="SSF56672">
    <property type="entry name" value="DNA/RNA polymerases"/>
    <property type="match status" value="1"/>
</dbReference>
<evidence type="ECO:0000256" key="1">
    <source>
        <dbReference type="ARBA" id="ARBA00022679"/>
    </source>
</evidence>
<gene>
    <name evidence="8" type="ORF">METZ01_LOCUS389483</name>
</gene>
<evidence type="ECO:0000313" key="8">
    <source>
        <dbReference type="EMBL" id="SVD36629.1"/>
    </source>
</evidence>
<keyword evidence="4" id="KW-0460">Magnesium</keyword>
<evidence type="ECO:0000256" key="2">
    <source>
        <dbReference type="ARBA" id="ARBA00022695"/>
    </source>
</evidence>
<dbReference type="PRINTS" id="PR00866">
    <property type="entry name" value="RNADNAPOLMS"/>
</dbReference>
<dbReference type="GO" id="GO:0051607">
    <property type="term" value="P:defense response to virus"/>
    <property type="evidence" value="ECO:0007669"/>
    <property type="project" value="UniProtKB-KW"/>
</dbReference>
<dbReference type="GO" id="GO:0003964">
    <property type="term" value="F:RNA-directed DNA polymerase activity"/>
    <property type="evidence" value="ECO:0007669"/>
    <property type="project" value="InterPro"/>
</dbReference>
<evidence type="ECO:0000256" key="4">
    <source>
        <dbReference type="ARBA" id="ARBA00022842"/>
    </source>
</evidence>
<evidence type="ECO:0000256" key="6">
    <source>
        <dbReference type="ARBA" id="ARBA00034120"/>
    </source>
</evidence>
<organism evidence="8">
    <name type="scientific">marine metagenome</name>
    <dbReference type="NCBI Taxonomy" id="408172"/>
    <lineage>
        <taxon>unclassified sequences</taxon>
        <taxon>metagenomes</taxon>
        <taxon>ecological metagenomes</taxon>
    </lineage>
</organism>
<evidence type="ECO:0000259" key="7">
    <source>
        <dbReference type="Pfam" id="PF00078"/>
    </source>
</evidence>
<evidence type="ECO:0000256" key="5">
    <source>
        <dbReference type="ARBA" id="ARBA00023118"/>
    </source>
</evidence>